<evidence type="ECO:0000256" key="6">
    <source>
        <dbReference type="ARBA" id="ARBA00023002"/>
    </source>
</evidence>
<dbReference type="GO" id="GO:0035999">
    <property type="term" value="P:tetrahydrofolate interconversion"/>
    <property type="evidence" value="ECO:0007669"/>
    <property type="project" value="UniProtKB-UniPathway"/>
</dbReference>
<comment type="cofactor">
    <cofactor evidence="1 9">
        <name>FAD</name>
        <dbReference type="ChEBI" id="CHEBI:57692"/>
    </cofactor>
</comment>
<dbReference type="PANTHER" id="PTHR45754">
    <property type="entry name" value="METHYLENETETRAHYDROFOLATE REDUCTASE"/>
    <property type="match status" value="1"/>
</dbReference>
<evidence type="ECO:0000256" key="4">
    <source>
        <dbReference type="ARBA" id="ARBA00022630"/>
    </source>
</evidence>
<dbReference type="GO" id="GO:0005829">
    <property type="term" value="C:cytosol"/>
    <property type="evidence" value="ECO:0007669"/>
    <property type="project" value="TreeGrafter"/>
</dbReference>
<dbReference type="UniPathway" id="UPA00193"/>
<sequence length="517" mass="58682">MNSNPNEKNRFKESLLNKNLFAITYELVPGRGSRSKVQDNLLAFAEKAAFGGKIQALSITENAGGHPALSPGVLGKEILKLGIDPLVHLTCKDRNRNQLESRLFAQGREKMHNLLVMGGDYPRYGFKGFAKPVFDLDTVQLIAMVDEMTRGFEVEKDAPGGGAKLPPIPFFKGCVISPFKKLEAELMTQYFKLYKKIAAGANFVITQVGFDARKFDEALRYMRQNGLGVPILGNVYIPSMTVTSVMHQGSVPGCVVTDKLMSMYKEEARLPDRGKKNQLIRSAKLLAILRGLGFDGVHIGGSQLTYEDIDFVLEKGEEFYPDWQQWTREFSFPQEGGFYYYELDRKTGLNTDAPINRHQSIPQKSAGYRFNRQVHKTVFDEKGWLYRPTRAICRKISGTFLEKLFTRFEYLIKFIGFECRMCGDCTLSETAFLCPQSQCAKYLLNGPCGGSRNGWCEVYPGVKQCIYVRAYERLKSFGEEESLKKNIVPPRDWSLNRKSSWINYFMGKGHEALKRYL</sequence>
<proteinExistence type="inferred from homology"/>
<organism evidence="11 12">
    <name type="scientific">Candidatus Desulfaltia bathyphila</name>
    <dbReference type="NCBI Taxonomy" id="2841697"/>
    <lineage>
        <taxon>Bacteria</taxon>
        <taxon>Pseudomonadati</taxon>
        <taxon>Thermodesulfobacteriota</taxon>
        <taxon>Desulfobacteria</taxon>
        <taxon>Desulfobacterales</taxon>
        <taxon>Desulfobacterales incertae sedis</taxon>
        <taxon>Candidatus Desulfaltia</taxon>
    </lineage>
</organism>
<dbReference type="InterPro" id="IPR022026">
    <property type="entry name" value="DUF5981"/>
</dbReference>
<evidence type="ECO:0000313" key="12">
    <source>
        <dbReference type="Proteomes" id="UP000603545"/>
    </source>
</evidence>
<gene>
    <name evidence="11" type="ORF">H8E80_04910</name>
</gene>
<dbReference type="Gene3D" id="3.20.20.220">
    <property type="match status" value="1"/>
</dbReference>
<evidence type="ECO:0000256" key="2">
    <source>
        <dbReference type="ARBA" id="ARBA00004777"/>
    </source>
</evidence>
<evidence type="ECO:0000256" key="1">
    <source>
        <dbReference type="ARBA" id="ARBA00001974"/>
    </source>
</evidence>
<dbReference type="Pfam" id="PF02219">
    <property type="entry name" value="MTHFR"/>
    <property type="match status" value="1"/>
</dbReference>
<name>A0A8J6N6F0_9BACT</name>
<protein>
    <recommendedName>
        <fullName evidence="9">Methylenetetrahydrofolate reductase</fullName>
    </recommendedName>
</protein>
<evidence type="ECO:0000259" key="10">
    <source>
        <dbReference type="Pfam" id="PF12225"/>
    </source>
</evidence>
<dbReference type="Proteomes" id="UP000603545">
    <property type="component" value="Unassembled WGS sequence"/>
</dbReference>
<dbReference type="PANTHER" id="PTHR45754:SF3">
    <property type="entry name" value="METHYLENETETRAHYDROFOLATE REDUCTASE (NADPH)"/>
    <property type="match status" value="1"/>
</dbReference>
<dbReference type="Pfam" id="PF12225">
    <property type="entry name" value="DUF5981"/>
    <property type="match status" value="1"/>
</dbReference>
<accession>A0A8J6N6F0</accession>
<dbReference type="InterPro" id="IPR003171">
    <property type="entry name" value="Mehydrof_redctse-like"/>
</dbReference>
<comment type="similarity">
    <text evidence="3 9">Belongs to the methylenetetrahydrofolate reductase family.</text>
</comment>
<evidence type="ECO:0000256" key="3">
    <source>
        <dbReference type="ARBA" id="ARBA00006743"/>
    </source>
</evidence>
<dbReference type="EMBL" id="JACNLL010000048">
    <property type="protein sequence ID" value="MBC8199372.1"/>
    <property type="molecule type" value="Genomic_DNA"/>
</dbReference>
<dbReference type="SUPFAM" id="SSF51730">
    <property type="entry name" value="FAD-linked oxidoreductase"/>
    <property type="match status" value="1"/>
</dbReference>
<keyword evidence="5 9" id="KW-0274">FAD</keyword>
<evidence type="ECO:0000313" key="11">
    <source>
        <dbReference type="EMBL" id="MBC8199372.1"/>
    </source>
</evidence>
<dbReference type="AlphaFoldDB" id="A0A8J6N6F0"/>
<reference evidence="11 12" key="1">
    <citation type="submission" date="2020-08" db="EMBL/GenBank/DDBJ databases">
        <title>Bridging the membrane lipid divide: bacteria of the FCB group superphylum have the potential to synthesize archaeal ether lipids.</title>
        <authorList>
            <person name="Villanueva L."/>
            <person name="Von Meijenfeldt F.A.B."/>
            <person name="Westbye A.B."/>
            <person name="Yadav S."/>
            <person name="Hopmans E.C."/>
            <person name="Dutilh B.E."/>
            <person name="Sinninghe Damste J.S."/>
        </authorList>
    </citation>
    <scope>NUCLEOTIDE SEQUENCE [LARGE SCALE GENOMIC DNA]</scope>
    <source>
        <strain evidence="11">NIOZ-UU82</strain>
    </source>
</reference>
<dbReference type="GO" id="GO:0009086">
    <property type="term" value="P:methionine biosynthetic process"/>
    <property type="evidence" value="ECO:0007669"/>
    <property type="project" value="TreeGrafter"/>
</dbReference>
<feature type="domain" description="Methylene-tetrahydrofolate reductase C-terminal-like" evidence="10">
    <location>
        <begin position="402"/>
        <end position="494"/>
    </location>
</feature>
<dbReference type="InterPro" id="IPR029041">
    <property type="entry name" value="FAD-linked_oxidoreductase-like"/>
</dbReference>
<keyword evidence="6 9" id="KW-0560">Oxidoreductase</keyword>
<dbReference type="GO" id="GO:0071949">
    <property type="term" value="F:FAD binding"/>
    <property type="evidence" value="ECO:0007669"/>
    <property type="project" value="TreeGrafter"/>
</dbReference>
<evidence type="ECO:0000256" key="7">
    <source>
        <dbReference type="ARBA" id="ARBA00034478"/>
    </source>
</evidence>
<dbReference type="GO" id="GO:0106312">
    <property type="term" value="F:methylenetetrahydrofolate reductase (NADH) activity"/>
    <property type="evidence" value="ECO:0007669"/>
    <property type="project" value="UniProtKB-EC"/>
</dbReference>
<comment type="catalytic activity">
    <reaction evidence="8">
        <text>(6S)-5-methyl-5,6,7,8-tetrahydrofolate + NAD(+) = (6R)-5,10-methylene-5,6,7,8-tetrahydrofolate + NADH + H(+)</text>
        <dbReference type="Rhea" id="RHEA:19821"/>
        <dbReference type="ChEBI" id="CHEBI:15378"/>
        <dbReference type="ChEBI" id="CHEBI:15636"/>
        <dbReference type="ChEBI" id="CHEBI:18608"/>
        <dbReference type="ChEBI" id="CHEBI:57540"/>
        <dbReference type="ChEBI" id="CHEBI:57945"/>
        <dbReference type="EC" id="1.5.1.54"/>
    </reaction>
    <physiologicalReaction direction="right-to-left" evidence="8">
        <dbReference type="Rhea" id="RHEA:19823"/>
    </physiologicalReaction>
</comment>
<comment type="pathway">
    <text evidence="2 9">One-carbon metabolism; tetrahydrofolate interconversion.</text>
</comment>
<keyword evidence="4 9" id="KW-0285">Flavoprotein</keyword>
<evidence type="ECO:0000256" key="9">
    <source>
        <dbReference type="RuleBase" id="RU003862"/>
    </source>
</evidence>
<comment type="caution">
    <text evidence="11">The sequence shown here is derived from an EMBL/GenBank/DDBJ whole genome shotgun (WGS) entry which is preliminary data.</text>
</comment>
<evidence type="ECO:0000256" key="5">
    <source>
        <dbReference type="ARBA" id="ARBA00022827"/>
    </source>
</evidence>
<evidence type="ECO:0000256" key="8">
    <source>
        <dbReference type="ARBA" id="ARBA00048628"/>
    </source>
</evidence>
<comment type="pathway">
    <text evidence="7">Amino-acid biosynthesis; L-methionine biosynthesis via de novo pathway.</text>
</comment>